<gene>
    <name evidence="1" type="ORF">ONZ43_g6995</name>
</gene>
<dbReference type="EMBL" id="JAPESX010002764">
    <property type="protein sequence ID" value="KAJ8106644.1"/>
    <property type="molecule type" value="Genomic_DNA"/>
</dbReference>
<protein>
    <submittedName>
        <fullName evidence="1">Uncharacterized protein</fullName>
    </submittedName>
</protein>
<dbReference type="Proteomes" id="UP001153334">
    <property type="component" value="Unassembled WGS sequence"/>
</dbReference>
<comment type="caution">
    <text evidence="1">The sequence shown here is derived from an EMBL/GenBank/DDBJ whole genome shotgun (WGS) entry which is preliminary data.</text>
</comment>
<proteinExistence type="predicted"/>
<organism evidence="1 2">
    <name type="scientific">Nemania bipapillata</name>
    <dbReference type="NCBI Taxonomy" id="110536"/>
    <lineage>
        <taxon>Eukaryota</taxon>
        <taxon>Fungi</taxon>
        <taxon>Dikarya</taxon>
        <taxon>Ascomycota</taxon>
        <taxon>Pezizomycotina</taxon>
        <taxon>Sordariomycetes</taxon>
        <taxon>Xylariomycetidae</taxon>
        <taxon>Xylariales</taxon>
        <taxon>Xylariaceae</taxon>
        <taxon>Nemania</taxon>
    </lineage>
</organism>
<sequence>MSGTESDAVLGAYDQAANIPPELSSSFNRMGLSQPSSSVEFQGHYVGREASSARHPNIAFASHHAHGSGAGAGLHAAMLGPSEMLDSSVAMAGYGDMTSIQAPGLDVDSHETLSQPFQTPYAYAVDLKAYDFMTTPFSDPPH</sequence>
<accession>A0ACC2HUP5</accession>
<evidence type="ECO:0000313" key="1">
    <source>
        <dbReference type="EMBL" id="KAJ8106644.1"/>
    </source>
</evidence>
<name>A0ACC2HUP5_9PEZI</name>
<keyword evidence="2" id="KW-1185">Reference proteome</keyword>
<evidence type="ECO:0000313" key="2">
    <source>
        <dbReference type="Proteomes" id="UP001153334"/>
    </source>
</evidence>
<reference evidence="1" key="1">
    <citation type="submission" date="2022-11" db="EMBL/GenBank/DDBJ databases">
        <title>Genome Sequence of Nemania bipapillata.</title>
        <authorList>
            <person name="Buettner E."/>
        </authorList>
    </citation>
    <scope>NUCLEOTIDE SEQUENCE</scope>
    <source>
        <strain evidence="1">CP14</strain>
    </source>
</reference>